<organism evidence="1 2">
    <name type="scientific">Bacillus cereus</name>
    <dbReference type="NCBI Taxonomy" id="1396"/>
    <lineage>
        <taxon>Bacteria</taxon>
        <taxon>Bacillati</taxon>
        <taxon>Bacillota</taxon>
        <taxon>Bacilli</taxon>
        <taxon>Bacillales</taxon>
        <taxon>Bacillaceae</taxon>
        <taxon>Bacillus</taxon>
        <taxon>Bacillus cereus group</taxon>
    </lineage>
</organism>
<dbReference type="PATRIC" id="fig|1396.533.peg.2965"/>
<dbReference type="InterPro" id="IPR014832">
    <property type="entry name" value="TnsA_C"/>
</dbReference>
<proteinExistence type="predicted"/>
<dbReference type="AlphaFoldDB" id="A0A1C4DH68"/>
<dbReference type="Proteomes" id="UP000186535">
    <property type="component" value="Unassembled WGS sequence"/>
</dbReference>
<dbReference type="InterPro" id="IPR011856">
    <property type="entry name" value="tRNA_endonuc-like_dom_sf"/>
</dbReference>
<evidence type="ECO:0000313" key="1">
    <source>
        <dbReference type="EMBL" id="OKA32227.1"/>
    </source>
</evidence>
<dbReference type="InterPro" id="IPR011335">
    <property type="entry name" value="Restrct_endonuc-II-like"/>
</dbReference>
<accession>A0A1C4DH68</accession>
<name>A0A1C4DH68_BACCE</name>
<protein>
    <submittedName>
        <fullName evidence="1">Transposase</fullName>
    </submittedName>
</protein>
<dbReference type="Pfam" id="PF08721">
    <property type="entry name" value="Tn7_Tnp_TnsA_C"/>
    <property type="match status" value="1"/>
</dbReference>
<dbReference type="SUPFAM" id="SSF52980">
    <property type="entry name" value="Restriction endonuclease-like"/>
    <property type="match status" value="1"/>
</dbReference>
<gene>
    <name evidence="1" type="ORF">BJR07_28670</name>
</gene>
<dbReference type="Gene3D" id="1.10.10.10">
    <property type="entry name" value="Winged helix-like DNA-binding domain superfamily/Winged helix DNA-binding domain"/>
    <property type="match status" value="1"/>
</dbReference>
<dbReference type="RefSeq" id="WP_001129271.1">
    <property type="nucleotide sequence ID" value="NZ_CAKJVO010000002.1"/>
</dbReference>
<dbReference type="Pfam" id="PF08722">
    <property type="entry name" value="Tn7_TnsA-like_N"/>
    <property type="match status" value="1"/>
</dbReference>
<dbReference type="InterPro" id="IPR036390">
    <property type="entry name" value="WH_DNA-bd_sf"/>
</dbReference>
<dbReference type="Gene3D" id="3.40.1350.10">
    <property type="match status" value="1"/>
</dbReference>
<dbReference type="EMBL" id="MPON01000023">
    <property type="protein sequence ID" value="OKA32227.1"/>
    <property type="molecule type" value="Genomic_DNA"/>
</dbReference>
<dbReference type="CDD" id="cd22362">
    <property type="entry name" value="TnsA_endonuclease-like"/>
    <property type="match status" value="1"/>
</dbReference>
<dbReference type="GO" id="GO:0003676">
    <property type="term" value="F:nucleic acid binding"/>
    <property type="evidence" value="ECO:0007669"/>
    <property type="project" value="InterPro"/>
</dbReference>
<dbReference type="SUPFAM" id="SSF46785">
    <property type="entry name" value="Winged helix' DNA-binding domain"/>
    <property type="match status" value="1"/>
</dbReference>
<sequence>MAKRNNEWTERKIEKYIKEGRGQGELSNYKPWLTIQNVSSRGNSNRLKGWKTNRGHEFLSDLEEKYFFTQEWRKEVIDIREQFPLNRELTHKISEEKGINHPICTNTQTLVVLTTDFFLTIRSGEKIKYIARTVKPSNELEDRRTIEKFEVEREYWARKGISWGIVTEKDIPIELSENISWVYEHYYLEDIENVTLVKVFLKYLMNFQQADKNLISLCNEFDEKYNLDVGSSINYFKHLVARKVISVDMRVKKLNPNSLGVQEITFNQGEGDNCDYAIS</sequence>
<dbReference type="InterPro" id="IPR036388">
    <property type="entry name" value="WH-like_DNA-bd_sf"/>
</dbReference>
<dbReference type="InterPro" id="IPR014833">
    <property type="entry name" value="TnsA_N"/>
</dbReference>
<reference evidence="1 2" key="1">
    <citation type="submission" date="2016-11" db="EMBL/GenBank/DDBJ databases">
        <title>Identification of Bacillus cereus isolated from egg-white.</title>
        <authorList>
            <person name="Soni A."/>
            <person name="Oey I."/>
            <person name="Silcock P."/>
            <person name="Bremer P."/>
        </authorList>
    </citation>
    <scope>NUCLEOTIDE SEQUENCE [LARGE SCALE GENOMIC DNA]</scope>
    <source>
        <strain evidence="1 2">NZAS03</strain>
    </source>
</reference>
<comment type="caution">
    <text evidence="1">The sequence shown here is derived from an EMBL/GenBank/DDBJ whole genome shotgun (WGS) entry which is preliminary data.</text>
</comment>
<evidence type="ECO:0000313" key="2">
    <source>
        <dbReference type="Proteomes" id="UP000186535"/>
    </source>
</evidence>